<dbReference type="GO" id="GO:0006281">
    <property type="term" value="P:DNA repair"/>
    <property type="evidence" value="ECO:0007669"/>
    <property type="project" value="UniProtKB-KW"/>
</dbReference>
<feature type="binding site" evidence="13">
    <location>
        <position position="279"/>
    </location>
    <ligand>
        <name>acetyl-CoA</name>
        <dbReference type="ChEBI" id="CHEBI:57288"/>
    </ligand>
</feature>
<dbReference type="PIRSF" id="PIRSF038084">
    <property type="entry name" value="HAT-B_cat"/>
    <property type="match status" value="1"/>
</dbReference>
<evidence type="ECO:0000256" key="11">
    <source>
        <dbReference type="PIRNR" id="PIRNR038084"/>
    </source>
</evidence>
<dbReference type="STRING" id="645134.A0A0L0HP94"/>
<dbReference type="InterPro" id="IPR017380">
    <property type="entry name" value="Hist_AcTrfase_B-typ_cat-su"/>
</dbReference>
<dbReference type="eggNOG" id="KOG2696">
    <property type="taxonomic scope" value="Eukaryota"/>
</dbReference>
<protein>
    <recommendedName>
        <fullName evidence="4 11">Histone acetyltransferase type B catalytic subunit</fullName>
        <ecNumber evidence="3 11">2.3.1.48</ecNumber>
    </recommendedName>
</protein>
<reference evidence="18 19" key="1">
    <citation type="submission" date="2009-08" db="EMBL/GenBank/DDBJ databases">
        <title>The Genome Sequence of Spizellomyces punctatus strain DAOM BR117.</title>
        <authorList>
            <consortium name="The Broad Institute Genome Sequencing Platform"/>
            <person name="Russ C."/>
            <person name="Cuomo C."/>
            <person name="Shea T."/>
            <person name="Young S.K."/>
            <person name="Zeng Q."/>
            <person name="Koehrsen M."/>
            <person name="Haas B."/>
            <person name="Borodovsky M."/>
            <person name="Guigo R."/>
            <person name="Alvarado L."/>
            <person name="Berlin A."/>
            <person name="Bochicchio J."/>
            <person name="Borenstein D."/>
            <person name="Chapman S."/>
            <person name="Chen Z."/>
            <person name="Engels R."/>
            <person name="Freedman E."/>
            <person name="Gellesch M."/>
            <person name="Goldberg J."/>
            <person name="Griggs A."/>
            <person name="Gujja S."/>
            <person name="Heiman D."/>
            <person name="Hepburn T."/>
            <person name="Howarth C."/>
            <person name="Jen D."/>
            <person name="Larson L."/>
            <person name="Lewis B."/>
            <person name="Mehta T."/>
            <person name="Park D."/>
            <person name="Pearson M."/>
            <person name="Roberts A."/>
            <person name="Saif S."/>
            <person name="Shenoy N."/>
            <person name="Sisk P."/>
            <person name="Stolte C."/>
            <person name="Sykes S."/>
            <person name="Thomson T."/>
            <person name="Walk T."/>
            <person name="White J."/>
            <person name="Yandava C."/>
            <person name="Burger G."/>
            <person name="Gray M.W."/>
            <person name="Holland P.W.H."/>
            <person name="King N."/>
            <person name="Lang F.B.F."/>
            <person name="Roger A.J."/>
            <person name="Ruiz-Trillo I."/>
            <person name="Lander E."/>
            <person name="Nusbaum C."/>
        </authorList>
    </citation>
    <scope>NUCLEOTIDE SEQUENCE [LARGE SCALE GENOMIC DNA]</scope>
    <source>
        <strain evidence="18 19">DAOM BR117</strain>
    </source>
</reference>
<organism evidence="18 19">
    <name type="scientific">Spizellomyces punctatus (strain DAOM BR117)</name>
    <dbReference type="NCBI Taxonomy" id="645134"/>
    <lineage>
        <taxon>Eukaryota</taxon>
        <taxon>Fungi</taxon>
        <taxon>Fungi incertae sedis</taxon>
        <taxon>Chytridiomycota</taxon>
        <taxon>Chytridiomycota incertae sedis</taxon>
        <taxon>Chytridiomycetes</taxon>
        <taxon>Spizellomycetales</taxon>
        <taxon>Spizellomycetaceae</taxon>
        <taxon>Spizellomyces</taxon>
    </lineage>
</organism>
<dbReference type="GO" id="GO:0031509">
    <property type="term" value="P:subtelomeric heterochromatin formation"/>
    <property type="evidence" value="ECO:0007669"/>
    <property type="project" value="InterPro"/>
</dbReference>
<name>A0A0L0HP94_SPIPD</name>
<dbReference type="SUPFAM" id="SSF55729">
    <property type="entry name" value="Acyl-CoA N-acyltransferases (Nat)"/>
    <property type="match status" value="1"/>
</dbReference>
<evidence type="ECO:0000256" key="1">
    <source>
        <dbReference type="ARBA" id="ARBA00004123"/>
    </source>
</evidence>
<evidence type="ECO:0000256" key="12">
    <source>
        <dbReference type="PIRSR" id="PIRSR038084-1"/>
    </source>
</evidence>
<comment type="subcellular location">
    <subcellularLocation>
        <location evidence="11">Cytoplasm</location>
    </subcellularLocation>
    <subcellularLocation>
        <location evidence="1 11">Nucleus</location>
    </subcellularLocation>
</comment>
<evidence type="ECO:0000256" key="6">
    <source>
        <dbReference type="ARBA" id="ARBA00022763"/>
    </source>
</evidence>
<feature type="region of interest" description="Interaction with histone H4 N-terminus" evidence="13">
    <location>
        <begin position="225"/>
        <end position="227"/>
    </location>
</feature>
<dbReference type="OMA" id="WTCDAND"/>
<dbReference type="VEuPathDB" id="FungiDB:SPPG_01871"/>
<dbReference type="GO" id="GO:0042393">
    <property type="term" value="F:histone binding"/>
    <property type="evidence" value="ECO:0007669"/>
    <property type="project" value="InterPro"/>
</dbReference>
<dbReference type="InterPro" id="IPR013523">
    <property type="entry name" value="Hist_AcTrfase_HAT1_C"/>
</dbReference>
<feature type="domain" description="N-acetyltransferase" evidence="16">
    <location>
        <begin position="211"/>
        <end position="281"/>
    </location>
</feature>
<feature type="domain" description="Histone acetyl transferase HAT1 N-terminal" evidence="17">
    <location>
        <begin position="31"/>
        <end position="187"/>
    </location>
</feature>
<dbReference type="OrthoDB" id="10253098at2759"/>
<evidence type="ECO:0000256" key="14">
    <source>
        <dbReference type="PIRSR" id="PIRSR038084-3"/>
    </source>
</evidence>
<comment type="function">
    <text evidence="11">Catalytic component of the histone acetylase B (HAT-B) complex. Has intrinsic substrate specificity that modifies lysine in recognition sequence GXGKXG. Involved in DNA double-strand break repair.</text>
</comment>
<dbReference type="GO" id="GO:0005634">
    <property type="term" value="C:nucleus"/>
    <property type="evidence" value="ECO:0007669"/>
    <property type="project" value="UniProtKB-SubCell"/>
</dbReference>
<feature type="site" description="Interaction with histone H4 N-terminus" evidence="14">
    <location>
        <position position="199"/>
    </location>
</feature>
<evidence type="ECO:0000256" key="7">
    <source>
        <dbReference type="ARBA" id="ARBA00023204"/>
    </source>
</evidence>
<dbReference type="RefSeq" id="XP_016610829.1">
    <property type="nucleotide sequence ID" value="XM_016750182.1"/>
</dbReference>
<dbReference type="GO" id="GO:0004402">
    <property type="term" value="F:histone acetyltransferase activity"/>
    <property type="evidence" value="ECO:0007669"/>
    <property type="project" value="UniProtKB-UniRule"/>
</dbReference>
<comment type="catalytic activity">
    <reaction evidence="10 11">
        <text>L-lysyl-[protein] + acetyl-CoA = N(6)-acetyl-L-lysyl-[protein] + CoA + H(+)</text>
        <dbReference type="Rhea" id="RHEA:45948"/>
        <dbReference type="Rhea" id="RHEA-COMP:9752"/>
        <dbReference type="Rhea" id="RHEA-COMP:10731"/>
        <dbReference type="ChEBI" id="CHEBI:15378"/>
        <dbReference type="ChEBI" id="CHEBI:29969"/>
        <dbReference type="ChEBI" id="CHEBI:57287"/>
        <dbReference type="ChEBI" id="CHEBI:57288"/>
        <dbReference type="ChEBI" id="CHEBI:61930"/>
        <dbReference type="EC" id="2.3.1.48"/>
    </reaction>
</comment>
<proteinExistence type="inferred from homology"/>
<sequence>MDQETERIPKRRKLDRDEPQPNSEPSTLDDWAVSSNDALCLRLVRPEDMDSEIDIFHPLFTYPVFGMEETINGYQNLKIKLYYAAGSLATYVGISYDNRRESNGSQQPDDIMALLSEKLPPGFAVDYDEFMQTVQEDEKTFVPFGTKIHEFDSDGDVSYEVYKCNFKTPGFKEYHRRLQVFLLWFIEGASFLEENDERWEMVLLFERQKKDEKNIYSIVGYATYYPFFHYPDRKRMRISQFIILPPYQARGLGERLYKVLYNDFFQRSDVAEMTVEDPNEAFQDLRDKCDLSWLIEQDAFAGLQPPVPGPTVKELATRFKLSKRQLERCMEMALLRNLKLKDKKAYQAYRMQVKRRIFRQNEEALMGLEKELRLEKLDETYVAVEEDHRRILERLK</sequence>
<feature type="binding site" evidence="13">
    <location>
        <begin position="241"/>
        <end position="243"/>
    </location>
    <ligand>
        <name>acetyl-CoA</name>
        <dbReference type="ChEBI" id="CHEBI:57288"/>
    </ligand>
</feature>
<dbReference type="InterPro" id="IPR016181">
    <property type="entry name" value="Acyl_CoA_acyltransferase"/>
</dbReference>
<dbReference type="Pfam" id="PF00583">
    <property type="entry name" value="Acetyltransf_1"/>
    <property type="match status" value="1"/>
</dbReference>
<dbReference type="EMBL" id="KQ257452">
    <property type="protein sequence ID" value="KND02790.1"/>
    <property type="molecule type" value="Genomic_DNA"/>
</dbReference>
<keyword evidence="6" id="KW-0227">DNA damage</keyword>
<dbReference type="GO" id="GO:0005737">
    <property type="term" value="C:cytoplasm"/>
    <property type="evidence" value="ECO:0007669"/>
    <property type="project" value="UniProtKB-SubCell"/>
</dbReference>
<feature type="region of interest" description="Disordered" evidence="15">
    <location>
        <begin position="1"/>
        <end position="29"/>
    </location>
</feature>
<evidence type="ECO:0000313" key="19">
    <source>
        <dbReference type="Proteomes" id="UP000053201"/>
    </source>
</evidence>
<dbReference type="CDD" id="cd04301">
    <property type="entry name" value="NAT_SF"/>
    <property type="match status" value="1"/>
</dbReference>
<feature type="active site" description="Proton donor/acceptor" evidence="12">
    <location>
        <position position="276"/>
    </location>
</feature>
<evidence type="ECO:0000256" key="15">
    <source>
        <dbReference type="SAM" id="MobiDB-lite"/>
    </source>
</evidence>
<dbReference type="Gene3D" id="3.90.360.10">
    <property type="entry name" value="Histone acetyl transferase 1 (HAT1), N-terminal domain"/>
    <property type="match status" value="1"/>
</dbReference>
<evidence type="ECO:0000256" key="13">
    <source>
        <dbReference type="PIRSR" id="PIRSR038084-2"/>
    </source>
</evidence>
<keyword evidence="19" id="KW-1185">Reference proteome</keyword>
<dbReference type="Proteomes" id="UP000053201">
    <property type="component" value="Unassembled WGS sequence"/>
</dbReference>
<keyword evidence="8 11" id="KW-0539">Nucleus</keyword>
<evidence type="ECO:0000256" key="3">
    <source>
        <dbReference type="ARBA" id="ARBA00013184"/>
    </source>
</evidence>
<accession>A0A0L0HP94</accession>
<evidence type="ECO:0000256" key="5">
    <source>
        <dbReference type="ARBA" id="ARBA00022679"/>
    </source>
</evidence>
<evidence type="ECO:0000256" key="10">
    <source>
        <dbReference type="ARBA" id="ARBA00048017"/>
    </source>
</evidence>
<dbReference type="AlphaFoldDB" id="A0A0L0HP94"/>
<dbReference type="EC" id="2.3.1.48" evidence="3 11"/>
<dbReference type="InterPro" id="IPR019467">
    <property type="entry name" value="Hat1_N"/>
</dbReference>
<keyword evidence="11" id="KW-0963">Cytoplasm</keyword>
<feature type="compositionally biased region" description="Basic and acidic residues" evidence="15">
    <location>
        <begin position="1"/>
        <end position="19"/>
    </location>
</feature>
<keyword evidence="9 11" id="KW-0012">Acyltransferase</keyword>
<keyword evidence="7" id="KW-0234">DNA repair</keyword>
<evidence type="ECO:0000259" key="16">
    <source>
        <dbReference type="Pfam" id="PF00583"/>
    </source>
</evidence>
<evidence type="ECO:0000256" key="4">
    <source>
        <dbReference type="ARBA" id="ARBA00021268"/>
    </source>
</evidence>
<gene>
    <name evidence="18" type="ORF">SPPG_01871</name>
</gene>
<dbReference type="Gene3D" id="3.40.630.30">
    <property type="match status" value="1"/>
</dbReference>
<comment type="similarity">
    <text evidence="2 11">Belongs to the HAT1 family.</text>
</comment>
<dbReference type="InParanoid" id="A0A0L0HP94"/>
<dbReference type="Pfam" id="PF21184">
    <property type="entry name" value="HAT1_C_fung"/>
    <property type="match status" value="1"/>
</dbReference>
<dbReference type="PANTHER" id="PTHR12046">
    <property type="entry name" value="HISTONE ACETYLTRANSFERASE TYPE B CATALYTIC SUBUNIT"/>
    <property type="match status" value="1"/>
</dbReference>
<keyword evidence="5 11" id="KW-0808">Transferase</keyword>
<dbReference type="InterPro" id="IPR037113">
    <property type="entry name" value="Hat1_N_sf"/>
</dbReference>
<dbReference type="Pfam" id="PF10394">
    <property type="entry name" value="Hat1_N"/>
    <property type="match status" value="1"/>
</dbReference>
<evidence type="ECO:0000259" key="17">
    <source>
        <dbReference type="Pfam" id="PF10394"/>
    </source>
</evidence>
<evidence type="ECO:0000256" key="2">
    <source>
        <dbReference type="ARBA" id="ARBA00010543"/>
    </source>
</evidence>
<evidence type="ECO:0000256" key="9">
    <source>
        <dbReference type="ARBA" id="ARBA00023315"/>
    </source>
</evidence>
<dbReference type="GO" id="GO:0000781">
    <property type="term" value="C:chromosome, telomeric region"/>
    <property type="evidence" value="ECO:0007669"/>
    <property type="project" value="GOC"/>
</dbReference>
<evidence type="ECO:0000313" key="18">
    <source>
        <dbReference type="EMBL" id="KND02790.1"/>
    </source>
</evidence>
<comment type="subunit">
    <text evidence="11">Component of the HAT-B complex composed of at least HAT1 and HAT2. The HAT-B complex binds to histone H4 tail.</text>
</comment>
<dbReference type="Gene3D" id="1.10.10.390">
    <property type="match status" value="1"/>
</dbReference>
<evidence type="ECO:0000256" key="8">
    <source>
        <dbReference type="ARBA" id="ARBA00023242"/>
    </source>
</evidence>
<dbReference type="GeneID" id="27685505"/>
<dbReference type="InterPro" id="IPR000182">
    <property type="entry name" value="GNAT_dom"/>
</dbReference>
<dbReference type="FunCoup" id="A0A0L0HP94">
    <property type="interactions" value="728"/>
</dbReference>